<dbReference type="AlphaFoldDB" id="H5SEA4"/>
<reference evidence="3" key="2">
    <citation type="journal article" date="2012" name="PLoS ONE">
        <title>A Deeply Branching Thermophilic Bacterium with an Ancient Acetyl-CoA Pathway Dominates a Subsurface Ecosystem.</title>
        <authorList>
            <person name="Takami H."/>
            <person name="Noguchi H."/>
            <person name="Takaki Y."/>
            <person name="Uchiyama I."/>
            <person name="Toyoda A."/>
            <person name="Nishi S."/>
            <person name="Chee G.-J."/>
            <person name="Arai W."/>
            <person name="Nunoura T."/>
            <person name="Itoh T."/>
            <person name="Hattori M."/>
            <person name="Takai K."/>
        </authorList>
    </citation>
    <scope>NUCLEOTIDE SEQUENCE</scope>
</reference>
<feature type="coiled-coil region" evidence="1">
    <location>
        <begin position="14"/>
        <end position="55"/>
    </location>
</feature>
<evidence type="ECO:0000256" key="2">
    <source>
        <dbReference type="SAM" id="MobiDB-lite"/>
    </source>
</evidence>
<reference evidence="3" key="1">
    <citation type="journal article" date="2005" name="Environ. Microbiol.">
        <title>Genetic and functional properties of uncultivated thermophilic crenarchaeotes from a subsurface gold mine as revealed by analysis of genome fragments.</title>
        <authorList>
            <person name="Nunoura T."/>
            <person name="Hirayama H."/>
            <person name="Takami H."/>
            <person name="Oida H."/>
            <person name="Nishi S."/>
            <person name="Shimamura S."/>
            <person name="Suzuki Y."/>
            <person name="Inagaki F."/>
            <person name="Takai K."/>
            <person name="Nealson K.H."/>
            <person name="Horikoshi K."/>
        </authorList>
    </citation>
    <scope>NUCLEOTIDE SEQUENCE</scope>
</reference>
<protein>
    <submittedName>
        <fullName evidence="3">Uncharacterized protein</fullName>
    </submittedName>
</protein>
<dbReference type="EMBL" id="AP011690">
    <property type="protein sequence ID" value="BAL54490.1"/>
    <property type="molecule type" value="Genomic_DNA"/>
</dbReference>
<evidence type="ECO:0000313" key="3">
    <source>
        <dbReference type="EMBL" id="BAL54490.1"/>
    </source>
</evidence>
<accession>H5SEA4</accession>
<name>H5SEA4_9BACT</name>
<organism evidence="3">
    <name type="scientific">uncultured Planctomycetota bacterium</name>
    <dbReference type="NCBI Taxonomy" id="120965"/>
    <lineage>
        <taxon>Bacteria</taxon>
        <taxon>Pseudomonadati</taxon>
        <taxon>Planctomycetota</taxon>
        <taxon>environmental samples</taxon>
    </lineage>
</organism>
<gene>
    <name evidence="3" type="ORF">HGMM_F16E03C29</name>
</gene>
<proteinExistence type="predicted"/>
<sequence>MAMPRAPAISKLSISEIQKMLNKRLDQLRSLQEQIQQTLNQLGQIEQQATEEIRQELRAVQARDGARRAPRAAAAPAPAKRRGRPPQAEAGSLREYILRVLGDAGRPMRPKEV</sequence>
<evidence type="ECO:0000256" key="1">
    <source>
        <dbReference type="SAM" id="Coils"/>
    </source>
</evidence>
<keyword evidence="1" id="KW-0175">Coiled coil</keyword>
<feature type="region of interest" description="Disordered" evidence="2">
    <location>
        <begin position="60"/>
        <end position="92"/>
    </location>
</feature>